<dbReference type="SUPFAM" id="SSF69304">
    <property type="entry name" value="Tricorn protease N-terminal domain"/>
    <property type="match status" value="1"/>
</dbReference>
<dbReference type="InterPro" id="IPR032675">
    <property type="entry name" value="LRR_dom_sf"/>
</dbReference>
<dbReference type="Pfam" id="PF13004">
    <property type="entry name" value="BACON"/>
    <property type="match status" value="1"/>
</dbReference>
<reference evidence="2 3" key="1">
    <citation type="submission" date="2012-01" db="EMBL/GenBank/DDBJ databases">
        <title>The Genome Sequence of Odoribacter laneus YIT 12061.</title>
        <authorList>
            <consortium name="The Broad Institute Genome Sequencing Platform"/>
            <person name="Earl A."/>
            <person name="Ward D."/>
            <person name="Feldgarden M."/>
            <person name="Gevers D."/>
            <person name="Morotomi M."/>
            <person name="Young S.K."/>
            <person name="Zeng Q."/>
            <person name="Gargeya S."/>
            <person name="Fitzgerald M."/>
            <person name="Haas B."/>
            <person name="Abouelleil A."/>
            <person name="Alvarado L."/>
            <person name="Arachchi H.M."/>
            <person name="Berlin A."/>
            <person name="Chapman S.B."/>
            <person name="Gearin G."/>
            <person name="Goldberg J."/>
            <person name="Griggs A."/>
            <person name="Gujja S."/>
            <person name="Hansen M."/>
            <person name="Heiman D."/>
            <person name="Howarth C."/>
            <person name="Larimer J."/>
            <person name="Lui A."/>
            <person name="MacDonald P.J.P."/>
            <person name="McCowen C."/>
            <person name="Montmayeur A."/>
            <person name="Murphy C."/>
            <person name="Neiman D."/>
            <person name="Pearson M."/>
            <person name="Priest M."/>
            <person name="Roberts A."/>
            <person name="Saif S."/>
            <person name="Shea T."/>
            <person name="Sisk P."/>
            <person name="Stolte C."/>
            <person name="Sykes S."/>
            <person name="Wortman J."/>
            <person name="Nusbaum C."/>
            <person name="Birren B."/>
        </authorList>
    </citation>
    <scope>NUCLEOTIDE SEQUENCE [LARGE SCALE GENOMIC DNA]</scope>
    <source>
        <strain evidence="2 3">YIT 12061</strain>
    </source>
</reference>
<keyword evidence="3" id="KW-1185">Reference proteome</keyword>
<dbReference type="Proteomes" id="UP000004892">
    <property type="component" value="Unassembled WGS sequence"/>
</dbReference>
<dbReference type="eggNOG" id="COG4886">
    <property type="taxonomic scope" value="Bacteria"/>
</dbReference>
<dbReference type="Gene3D" id="3.80.10.10">
    <property type="entry name" value="Ribonuclease Inhibitor"/>
    <property type="match status" value="1"/>
</dbReference>
<dbReference type="SUPFAM" id="SSF49299">
    <property type="entry name" value="PKD domain"/>
    <property type="match status" value="1"/>
</dbReference>
<comment type="caution">
    <text evidence="2">The sequence shown here is derived from an EMBL/GenBank/DDBJ whole genome shotgun (WGS) entry which is preliminary data.</text>
</comment>
<proteinExistence type="predicted"/>
<sequence length="534" mass="58473">MLMTILDFEMFKGMIMKKLISIGIGLLAFAFLACSDDEDKIAMTSLKISSENPEVTVHPEGNSGTVQFLAAGGNVEIRVLTDGENWTVVSGEEGWCNYQKEGDKLILSAEENTTTALRSETVTIYAGDGDSRSVVTLEVTQEAAGAATLSINPAQDTVAFTNEGGIYEVSVETNQTEWTVLSNREWCQVAIDKEAGKFTISLAENRTINLLEAWVTVVAGEGENIVSENIVVTQSTAGDNMIIVLEVGATTENVGALPFEGTVSCTIDWGDGTRPERVISSFPRHTYEQAGVYEVSILGQVSNMRANDGNYFDDKLKTCVKAVKQWGRLGLTSLKYGFYKCVNLEYLAVPEKDAFSELTTVYSTFYSCTSLKNLPEGLFENAPKVTEFYECFSSCTSLEAVPDRLFANCSEATRFFRCFWKCESLESVGEDIFDGCVSATSFGQTFFNCTSLTTVPVDLFDSCKGVTDFSNTFGKCSNLTGESPYTLMNGVKVHLYERADHAEFTAPTNTRGCFSGCISLTDYAEIQTNFPAWL</sequence>
<name>H1DKM3_9BACT</name>
<feature type="domain" description="BACON" evidence="1">
    <location>
        <begin position="88"/>
        <end position="142"/>
    </location>
</feature>
<dbReference type="STRING" id="742817.HMPREF9449_02809"/>
<dbReference type="HOGENOM" id="CLU_020663_0_0_10"/>
<protein>
    <recommendedName>
        <fullName evidence="1">BACON domain-containing protein</fullName>
    </recommendedName>
</protein>
<evidence type="ECO:0000313" key="3">
    <source>
        <dbReference type="Proteomes" id="UP000004892"/>
    </source>
</evidence>
<dbReference type="CDD" id="cd14948">
    <property type="entry name" value="BACON"/>
    <property type="match status" value="2"/>
</dbReference>
<evidence type="ECO:0000313" key="2">
    <source>
        <dbReference type="EMBL" id="EHP45516.1"/>
    </source>
</evidence>
<dbReference type="InterPro" id="IPR013783">
    <property type="entry name" value="Ig-like_fold"/>
</dbReference>
<evidence type="ECO:0000259" key="1">
    <source>
        <dbReference type="Pfam" id="PF13004"/>
    </source>
</evidence>
<accession>H1DKM3</accession>
<dbReference type="InterPro" id="IPR024361">
    <property type="entry name" value="BACON"/>
</dbReference>
<dbReference type="InterPro" id="IPR035986">
    <property type="entry name" value="PKD_dom_sf"/>
</dbReference>
<dbReference type="AlphaFoldDB" id="H1DKM3"/>
<gene>
    <name evidence="2" type="ORF">HMPREF9449_02809</name>
</gene>
<dbReference type="Gene3D" id="2.60.40.10">
    <property type="entry name" value="Immunoglobulins"/>
    <property type="match status" value="2"/>
</dbReference>
<dbReference type="SUPFAM" id="SSF52047">
    <property type="entry name" value="RNI-like"/>
    <property type="match status" value="1"/>
</dbReference>
<organism evidence="2 3">
    <name type="scientific">Odoribacter laneus YIT 12061</name>
    <dbReference type="NCBI Taxonomy" id="742817"/>
    <lineage>
        <taxon>Bacteria</taxon>
        <taxon>Pseudomonadati</taxon>
        <taxon>Bacteroidota</taxon>
        <taxon>Bacteroidia</taxon>
        <taxon>Bacteroidales</taxon>
        <taxon>Odoribacteraceae</taxon>
        <taxon>Odoribacter</taxon>
    </lineage>
</organism>
<dbReference type="PATRIC" id="fig|742817.3.peg.3001"/>
<dbReference type="EMBL" id="ADMC01000030">
    <property type="protein sequence ID" value="EHP45516.1"/>
    <property type="molecule type" value="Genomic_DNA"/>
</dbReference>